<keyword evidence="2" id="KW-1185">Reference proteome</keyword>
<dbReference type="eggNOG" id="COG4995">
    <property type="taxonomic scope" value="Bacteria"/>
</dbReference>
<reference evidence="1 2" key="1">
    <citation type="journal article" date="2003" name="Science">
        <title>Genome of Geobacter sulfurreducens: metal reduction in subsurface environments.</title>
        <authorList>
            <person name="Methe B.A."/>
            <person name="Nelson K.E."/>
            <person name="Eisen J.A."/>
            <person name="Paulsen I.T."/>
            <person name="Nelson W."/>
            <person name="Heidelberg J.F."/>
            <person name="Wu D."/>
            <person name="Wu M."/>
            <person name="Ward N."/>
            <person name="Beanan M.J."/>
            <person name="Dodson R.J."/>
            <person name="Madupu R."/>
            <person name="Brinkac L.M."/>
            <person name="Daugherty S.C."/>
            <person name="DeBoy R.T."/>
            <person name="Durkin A.S."/>
            <person name="Gwinn M."/>
            <person name="Kolonay J.F."/>
            <person name="Sullivan S.A."/>
            <person name="Haft D.H."/>
            <person name="Selengut J."/>
            <person name="Davidsen T.M."/>
            <person name="Zafar N."/>
            <person name="White O."/>
            <person name="Tran B."/>
            <person name="Romero C."/>
            <person name="Forberger H.A."/>
            <person name="Weidman J."/>
            <person name="Khouri H."/>
            <person name="Feldblyum T.V."/>
            <person name="Utterback T.R."/>
            <person name="Van Aken S.E."/>
            <person name="Lovley D.R."/>
            <person name="Fraser C.M."/>
        </authorList>
    </citation>
    <scope>NUCLEOTIDE SEQUENCE [LARGE SCALE GENOMIC DNA]</scope>
    <source>
        <strain evidence="2">ATCC 51573 / DSM 12127 / PCA</strain>
    </source>
</reference>
<name>I7F9N4_GEOSL</name>
<dbReference type="KEGG" id="gsu:GSU3595"/>
<dbReference type="OrthoDB" id="7557948at2"/>
<dbReference type="HOGENOM" id="CLU_1208367_0_0_7"/>
<sequence>MAHEKKIPPANVTKPETFIIESLNHEDELATRLDGKVLYDVLKLQGKNPLYYYFRTQRELIEFAKIFRESGYRYLHLSCHGSEEIVQYTFGESTYADFAAIFEKKLHNRRLFVSGCNLGNMNFAKAIFDKNGGMYSVTAPMKKVYFDQSISFWSAFYYMMHAWDSSAMKKQRLNQVFDQLATIFEMPLAHYYRDTSQGAAVVEAIYSAKRQNLNSSKVKATVLPGEEIA</sequence>
<gene>
    <name evidence="1" type="ordered locus">GSU3595</name>
</gene>
<proteinExistence type="predicted"/>
<dbReference type="STRING" id="243231.GSU3595"/>
<dbReference type="EnsemblBacteria" id="AFP20489">
    <property type="protein sequence ID" value="AFP20489"/>
    <property type="gene ID" value="GSU3595"/>
</dbReference>
<evidence type="ECO:0000313" key="2">
    <source>
        <dbReference type="Proteomes" id="UP000000577"/>
    </source>
</evidence>
<reference evidence="1 2" key="2">
    <citation type="journal article" date="2012" name="BMC Genomics">
        <title>Comparative genomic analysis of Geobacter sulfurreducens KN400, a strain with enhanced capacity for extracellular electron transfer and electricity production.</title>
        <authorList>
            <person name="Butler J.E."/>
            <person name="Young N.D."/>
            <person name="Aklujkar M."/>
            <person name="Lovley D.R."/>
        </authorList>
    </citation>
    <scope>NUCLEOTIDE SEQUENCE [LARGE SCALE GENOMIC DNA]</scope>
    <source>
        <strain evidence="2">ATCC 51573 / DSM 12127 / PCA</strain>
    </source>
</reference>
<evidence type="ECO:0008006" key="3">
    <source>
        <dbReference type="Google" id="ProtNLM"/>
    </source>
</evidence>
<evidence type="ECO:0000313" key="1">
    <source>
        <dbReference type="EMBL" id="AFP20489.1"/>
    </source>
</evidence>
<dbReference type="AlphaFoldDB" id="I7F9N4"/>
<accession>I7F9N4</accession>
<dbReference type="SMR" id="I7F9N4"/>
<dbReference type="Proteomes" id="UP000000577">
    <property type="component" value="Chromosome"/>
</dbReference>
<organism evidence="1 2">
    <name type="scientific">Geobacter sulfurreducens (strain ATCC 51573 / DSM 12127 / PCA)</name>
    <dbReference type="NCBI Taxonomy" id="243231"/>
    <lineage>
        <taxon>Bacteria</taxon>
        <taxon>Pseudomonadati</taxon>
        <taxon>Thermodesulfobacteriota</taxon>
        <taxon>Desulfuromonadia</taxon>
        <taxon>Geobacterales</taxon>
        <taxon>Geobacteraceae</taxon>
        <taxon>Geobacter</taxon>
    </lineage>
</organism>
<dbReference type="InParanoid" id="I7F9N4"/>
<dbReference type="RefSeq" id="WP_010943232.1">
    <property type="nucleotide sequence ID" value="NC_002939.5"/>
</dbReference>
<protein>
    <recommendedName>
        <fullName evidence="3">CHAT domain-containing protein</fullName>
    </recommendedName>
</protein>
<dbReference type="EMBL" id="AE017180">
    <property type="protein sequence ID" value="AFP20489.1"/>
    <property type="molecule type" value="Genomic_DNA"/>
</dbReference>